<gene>
    <name evidence="3" type="ORF">NEMBOFW57_009503</name>
</gene>
<proteinExistence type="predicted"/>
<evidence type="ECO:0000256" key="1">
    <source>
        <dbReference type="SAM" id="MobiDB-lite"/>
    </source>
</evidence>
<accession>A0AAD4ET66</accession>
<evidence type="ECO:0000313" key="4">
    <source>
        <dbReference type="Proteomes" id="UP001197093"/>
    </source>
</evidence>
<feature type="signal peptide" evidence="2">
    <location>
        <begin position="1"/>
        <end position="25"/>
    </location>
</feature>
<dbReference type="AlphaFoldDB" id="A0AAD4ET66"/>
<comment type="caution">
    <text evidence="3">The sequence shown here is derived from an EMBL/GenBank/DDBJ whole genome shotgun (WGS) entry which is preliminary data.</text>
</comment>
<protein>
    <submittedName>
        <fullName evidence="3">Uncharacterized protein</fullName>
    </submittedName>
</protein>
<feature type="compositionally biased region" description="Basic and acidic residues" evidence="1">
    <location>
        <begin position="202"/>
        <end position="212"/>
    </location>
</feature>
<dbReference type="EMBL" id="JAHCVI010000005">
    <property type="protein sequence ID" value="KAG7284888.1"/>
    <property type="molecule type" value="Genomic_DNA"/>
</dbReference>
<evidence type="ECO:0000313" key="3">
    <source>
        <dbReference type="EMBL" id="KAG7284888.1"/>
    </source>
</evidence>
<dbReference type="PANTHER" id="PTHR24148">
    <property type="entry name" value="ANKYRIN REPEAT DOMAIN-CONTAINING PROTEIN 39 HOMOLOG-RELATED"/>
    <property type="match status" value="1"/>
</dbReference>
<organism evidence="3 4">
    <name type="scientific">Staphylotrichum longicolle</name>
    <dbReference type="NCBI Taxonomy" id="669026"/>
    <lineage>
        <taxon>Eukaryota</taxon>
        <taxon>Fungi</taxon>
        <taxon>Dikarya</taxon>
        <taxon>Ascomycota</taxon>
        <taxon>Pezizomycotina</taxon>
        <taxon>Sordariomycetes</taxon>
        <taxon>Sordariomycetidae</taxon>
        <taxon>Sordariales</taxon>
        <taxon>Chaetomiaceae</taxon>
        <taxon>Staphylotrichum</taxon>
    </lineage>
</organism>
<name>A0AAD4ET66_9PEZI</name>
<feature type="region of interest" description="Disordered" evidence="1">
    <location>
        <begin position="202"/>
        <end position="223"/>
    </location>
</feature>
<sequence>MLSAVFMTYLITVYRKLTLVDCVTATPVFQCTDHRDHLYSLLSLPQDTGGLEADYSLSIEEVCMRFAVTTLVSCQNLKLLCLAPHTLSGHDSQKHDRLALPSWVPDLTSQGSANPLVSYTIRPQLFHAGGEQKPSATVSADRRVLHVKGRIVDRVAKLVGPLNEVPFPTEEDVAPKSGFQPRMKMYMRDWVGRCIEVAGEEHWKETESKGEQEQTPVEETNEEAEFRRRFSNFLETLLCGMITMRDPVPAEVLQAAQIYVAHLVDYFKDDFEMSEGVRMMMLTYGAIVENSLLASASCRRFCRTTQGRLGQVRNEAREGDVFVCIVGAEVPYLLRASTEKEGVYTLVGDSFLLGVMQGEAFSNQRYETVDIAIE</sequence>
<dbReference type="Pfam" id="PF26639">
    <property type="entry name" value="Het-6_barrel"/>
    <property type="match status" value="1"/>
</dbReference>
<keyword evidence="4" id="KW-1185">Reference proteome</keyword>
<feature type="chain" id="PRO_5042211683" evidence="2">
    <location>
        <begin position="26"/>
        <end position="374"/>
    </location>
</feature>
<dbReference type="InterPro" id="IPR052895">
    <property type="entry name" value="HetReg/Transcr_Mod"/>
</dbReference>
<reference evidence="3" key="1">
    <citation type="submission" date="2023-02" db="EMBL/GenBank/DDBJ databases">
        <authorList>
            <person name="Palmer J.M."/>
        </authorList>
    </citation>
    <scope>NUCLEOTIDE SEQUENCE</scope>
    <source>
        <strain evidence="3">FW57</strain>
    </source>
</reference>
<evidence type="ECO:0000256" key="2">
    <source>
        <dbReference type="SAM" id="SignalP"/>
    </source>
</evidence>
<keyword evidence="2" id="KW-0732">Signal</keyword>
<dbReference type="Proteomes" id="UP001197093">
    <property type="component" value="Unassembled WGS sequence"/>
</dbReference>
<dbReference type="PANTHER" id="PTHR24148:SF64">
    <property type="entry name" value="HETEROKARYON INCOMPATIBILITY DOMAIN-CONTAINING PROTEIN"/>
    <property type="match status" value="1"/>
</dbReference>